<evidence type="ECO:0000313" key="2">
    <source>
        <dbReference type="EMBL" id="PRQ39440.1"/>
    </source>
</evidence>
<gene>
    <name evidence="2" type="ORF">RchiOBHm_Chr4g0425191</name>
</gene>
<dbReference type="EMBL" id="PDCK01000042">
    <property type="protein sequence ID" value="PRQ39440.1"/>
    <property type="molecule type" value="Genomic_DNA"/>
</dbReference>
<comment type="caution">
    <text evidence="2">The sequence shown here is derived from an EMBL/GenBank/DDBJ whole genome shotgun (WGS) entry which is preliminary data.</text>
</comment>
<proteinExistence type="predicted"/>
<dbReference type="Gramene" id="PRQ39440">
    <property type="protein sequence ID" value="PRQ39440"/>
    <property type="gene ID" value="RchiOBHm_Chr4g0425191"/>
</dbReference>
<dbReference type="OMA" id="AVFRIKG"/>
<feature type="compositionally biased region" description="Basic and acidic residues" evidence="1">
    <location>
        <begin position="27"/>
        <end position="39"/>
    </location>
</feature>
<feature type="region of interest" description="Disordered" evidence="1">
    <location>
        <begin position="27"/>
        <end position="120"/>
    </location>
</feature>
<accession>A0A2P6QZ38</accession>
<keyword evidence="3" id="KW-1185">Reference proteome</keyword>
<organism evidence="2 3">
    <name type="scientific">Rosa chinensis</name>
    <name type="common">China rose</name>
    <dbReference type="NCBI Taxonomy" id="74649"/>
    <lineage>
        <taxon>Eukaryota</taxon>
        <taxon>Viridiplantae</taxon>
        <taxon>Streptophyta</taxon>
        <taxon>Embryophyta</taxon>
        <taxon>Tracheophyta</taxon>
        <taxon>Spermatophyta</taxon>
        <taxon>Magnoliopsida</taxon>
        <taxon>eudicotyledons</taxon>
        <taxon>Gunneridae</taxon>
        <taxon>Pentapetalae</taxon>
        <taxon>rosids</taxon>
        <taxon>fabids</taxon>
        <taxon>Rosales</taxon>
        <taxon>Rosaceae</taxon>
        <taxon>Rosoideae</taxon>
        <taxon>Rosoideae incertae sedis</taxon>
        <taxon>Rosa</taxon>
    </lineage>
</organism>
<protein>
    <submittedName>
        <fullName evidence="2">Uncharacterized protein</fullName>
    </submittedName>
</protein>
<feature type="compositionally biased region" description="Acidic residues" evidence="1">
    <location>
        <begin position="106"/>
        <end position="120"/>
    </location>
</feature>
<dbReference type="Proteomes" id="UP000238479">
    <property type="component" value="Chromosome 4"/>
</dbReference>
<sequence>MASGQLFLKPTNACFLRQYRSDEISTVKVEHQTSEDASRPPHTSPKPVSKNAKSDQTKKGRKKKSGKGGGAVFRIKGNTINGDKADKAGVFGFGNKYIGHKKREEEESSEEEGDSSEDEE</sequence>
<evidence type="ECO:0000256" key="1">
    <source>
        <dbReference type="SAM" id="MobiDB-lite"/>
    </source>
</evidence>
<reference evidence="2 3" key="1">
    <citation type="journal article" date="2018" name="Nat. Genet.">
        <title>The Rosa genome provides new insights in the design of modern roses.</title>
        <authorList>
            <person name="Bendahmane M."/>
        </authorList>
    </citation>
    <scope>NUCLEOTIDE SEQUENCE [LARGE SCALE GENOMIC DNA]</scope>
    <source>
        <strain evidence="3">cv. Old Blush</strain>
    </source>
</reference>
<dbReference type="AlphaFoldDB" id="A0A2P6QZ38"/>
<evidence type="ECO:0000313" key="3">
    <source>
        <dbReference type="Proteomes" id="UP000238479"/>
    </source>
</evidence>
<name>A0A2P6QZ38_ROSCH</name>